<dbReference type="InterPro" id="IPR015943">
    <property type="entry name" value="WD40/YVTN_repeat-like_dom_sf"/>
</dbReference>
<sequence length="1108" mass="120930">MSAEEQIASDAAFAAPWQESSPEKPAHGRGLRVLPAPSTPSPPPAVNRITEYEKGASTPPRKKEGPAFEVIKKIRSPNDKRSPIQDLPNEVLTHSLAHLSPTDLTSVALVSKRFHDLVTGPHAWRSAFAHYFPGAASIAAELRDNEDDTGKVLRSDRRAFTRLTALASWRSEYVMRTRLLRSLARARPAQANASPNMARSGQSHTVTPMIDYNSQLFTVINHLHVNFGNGPNKRPLRVVHGADDVGTATSSDPLAAKIESWGLTDPQMFLQFSERFPGDAQYGLGPGDVVGAPNVMDVSQPCGMIHGEGSPGGMVYYRSSDEMRGHFLQCSSGLSVPDMGIPRVASPEEAITSVWIAKSNAIPSLTVGLIGMLSGSSLGIVTAYALGLTAGANNREQWFARGEMTARWAVSPGVPVIAIATDPEYSLKRQAQNRIWAVVLNALGEVFYLTKFPKRPYIDRAIRSNDEALERSAWATGRSVYWSLVEPSRRTARPDPYANSSVDGSYSPRSSWNGMCLSRDQVQAETREIEEFAIKKPRDFRRMCEGWDMQRRLECDFAGDDGSNAGEHVIVFDCGLSEDSIAIVRRYTRFRFQDCPGTNLTSTPPLTTADNSSASPPSLFGSTSSPVMPTSPGFSFERLDKSLAQDDLTGSITPRPMNEEWRTSIFSLDGLKHVQVLASALDESVFATQTTSEDPLLRFSGRSTSSSPSLTPLSPSGSIANPADMPGHRARLMAIGTKTGSILVWNVRAPTPKSAEVATTIEPVRIIHTDSPQVSCLAMSSLYLVHGGNDGLVQAWDPLGSSMQPIRTLHSRFSLRARRQLIQAQASAQGVGINMFAAGAICIDPDATVLHGVVSLGNRLRYWSFSSSAADEYKSRKRRLRRSERGSNNGGEKFSGTTRTNLKTHIDNERFELEREQEYRKKEAQRFAGRFGTQFLDGNEEEMMAYAAMLSQESHEMEKMRRASDTSTATSTAASTEHSVLATGNATPGIPSPRMSTPKTDDELDADIAEAIRQSLAPSPSTAAFDIPIRHAKPKGRKGSSARPSPRVSPLLVGSSKGNEMSDLDFALQLSLAEEQSKQQQQHREEEDDFLTLSNLRGGHGKGKGRME</sequence>
<evidence type="ECO:0000313" key="3">
    <source>
        <dbReference type="EMBL" id="KAF2772781.1"/>
    </source>
</evidence>
<evidence type="ECO:0000256" key="1">
    <source>
        <dbReference type="SAM" id="MobiDB-lite"/>
    </source>
</evidence>
<feature type="compositionally biased region" description="Basic residues" evidence="1">
    <location>
        <begin position="1030"/>
        <end position="1040"/>
    </location>
</feature>
<dbReference type="Gene3D" id="2.130.10.10">
    <property type="entry name" value="YVTN repeat-like/Quinoprotein amine dehydrogenase"/>
    <property type="match status" value="1"/>
</dbReference>
<reference evidence="3" key="1">
    <citation type="journal article" date="2020" name="Stud. Mycol.">
        <title>101 Dothideomycetes genomes: a test case for predicting lifestyles and emergence of pathogens.</title>
        <authorList>
            <person name="Haridas S."/>
            <person name="Albert R."/>
            <person name="Binder M."/>
            <person name="Bloem J."/>
            <person name="Labutti K."/>
            <person name="Salamov A."/>
            <person name="Andreopoulos B."/>
            <person name="Baker S."/>
            <person name="Barry K."/>
            <person name="Bills G."/>
            <person name="Bluhm B."/>
            <person name="Cannon C."/>
            <person name="Castanera R."/>
            <person name="Culley D."/>
            <person name="Daum C."/>
            <person name="Ezra D."/>
            <person name="Gonzalez J."/>
            <person name="Henrissat B."/>
            <person name="Kuo A."/>
            <person name="Liang C."/>
            <person name="Lipzen A."/>
            <person name="Lutzoni F."/>
            <person name="Magnuson J."/>
            <person name="Mondo S."/>
            <person name="Nolan M."/>
            <person name="Ohm R."/>
            <person name="Pangilinan J."/>
            <person name="Park H.-J."/>
            <person name="Ramirez L."/>
            <person name="Alfaro M."/>
            <person name="Sun H."/>
            <person name="Tritt A."/>
            <person name="Yoshinaga Y."/>
            <person name="Zwiers L.-H."/>
            <person name="Turgeon B."/>
            <person name="Goodwin S."/>
            <person name="Spatafora J."/>
            <person name="Crous P."/>
            <person name="Grigoriev I."/>
        </authorList>
    </citation>
    <scope>NUCLEOTIDE SEQUENCE</scope>
    <source>
        <strain evidence="3">CBS 116005</strain>
    </source>
</reference>
<feature type="domain" description="F-box" evidence="2">
    <location>
        <begin position="81"/>
        <end position="127"/>
    </location>
</feature>
<feature type="region of interest" description="Disordered" evidence="1">
    <location>
        <begin position="1"/>
        <end position="68"/>
    </location>
</feature>
<dbReference type="Gene3D" id="1.20.1280.50">
    <property type="match status" value="1"/>
</dbReference>
<feature type="region of interest" description="Disordered" evidence="1">
    <location>
        <begin position="697"/>
        <end position="721"/>
    </location>
</feature>
<dbReference type="GO" id="GO:0005829">
    <property type="term" value="C:cytosol"/>
    <property type="evidence" value="ECO:0007669"/>
    <property type="project" value="TreeGrafter"/>
</dbReference>
<dbReference type="GO" id="GO:0005634">
    <property type="term" value="C:nucleus"/>
    <property type="evidence" value="ECO:0007669"/>
    <property type="project" value="TreeGrafter"/>
</dbReference>
<dbReference type="AlphaFoldDB" id="A0A6G1LIK7"/>
<feature type="compositionally biased region" description="Low complexity" evidence="1">
    <location>
        <begin position="697"/>
        <end position="718"/>
    </location>
</feature>
<feature type="region of interest" description="Disordered" evidence="1">
    <location>
        <begin position="958"/>
        <end position="1001"/>
    </location>
</feature>
<dbReference type="GO" id="GO:0043161">
    <property type="term" value="P:proteasome-mediated ubiquitin-dependent protein catabolic process"/>
    <property type="evidence" value="ECO:0007669"/>
    <property type="project" value="TreeGrafter"/>
</dbReference>
<dbReference type="EMBL" id="ML995813">
    <property type="protein sequence ID" value="KAF2772781.1"/>
    <property type="molecule type" value="Genomic_DNA"/>
</dbReference>
<feature type="compositionally biased region" description="Low complexity" evidence="1">
    <location>
        <begin position="965"/>
        <end position="976"/>
    </location>
</feature>
<dbReference type="CDD" id="cd09917">
    <property type="entry name" value="F-box_SF"/>
    <property type="match status" value="1"/>
</dbReference>
<dbReference type="InterPro" id="IPR036322">
    <property type="entry name" value="WD40_repeat_dom_sf"/>
</dbReference>
<dbReference type="Proteomes" id="UP000799436">
    <property type="component" value="Unassembled WGS sequence"/>
</dbReference>
<gene>
    <name evidence="3" type="ORF">EJ03DRAFT_266071</name>
</gene>
<dbReference type="PANTHER" id="PTHR10223">
    <property type="entry name" value="26S PROTEASOME NON-ATPASE REGULATORY SUBUNIT 4"/>
    <property type="match status" value="1"/>
</dbReference>
<dbReference type="InterPro" id="IPR001810">
    <property type="entry name" value="F-box_dom"/>
</dbReference>
<dbReference type="InterPro" id="IPR036047">
    <property type="entry name" value="F-box-like_dom_sf"/>
</dbReference>
<protein>
    <recommendedName>
        <fullName evidence="2">F-box domain-containing protein</fullName>
    </recommendedName>
</protein>
<dbReference type="SMART" id="SM00256">
    <property type="entry name" value="FBOX"/>
    <property type="match status" value="1"/>
</dbReference>
<evidence type="ECO:0000313" key="4">
    <source>
        <dbReference type="Proteomes" id="UP000799436"/>
    </source>
</evidence>
<keyword evidence="4" id="KW-1185">Reference proteome</keyword>
<dbReference type="GO" id="GO:0008540">
    <property type="term" value="C:proteasome regulatory particle, base subcomplex"/>
    <property type="evidence" value="ECO:0007669"/>
    <property type="project" value="TreeGrafter"/>
</dbReference>
<dbReference type="Pfam" id="PF12937">
    <property type="entry name" value="F-box-like"/>
    <property type="match status" value="1"/>
</dbReference>
<dbReference type="SUPFAM" id="SSF50978">
    <property type="entry name" value="WD40 repeat-like"/>
    <property type="match status" value="1"/>
</dbReference>
<dbReference type="OrthoDB" id="2095648at2759"/>
<feature type="region of interest" description="Disordered" evidence="1">
    <location>
        <begin position="598"/>
        <end position="627"/>
    </location>
</feature>
<evidence type="ECO:0000259" key="2">
    <source>
        <dbReference type="PROSITE" id="PS50181"/>
    </source>
</evidence>
<feature type="compositionally biased region" description="Basic residues" evidence="1">
    <location>
        <begin position="1099"/>
        <end position="1108"/>
    </location>
</feature>
<dbReference type="PROSITE" id="PS50181">
    <property type="entry name" value="FBOX"/>
    <property type="match status" value="1"/>
</dbReference>
<feature type="region of interest" description="Disordered" evidence="1">
    <location>
        <begin position="1014"/>
        <end position="1108"/>
    </location>
</feature>
<dbReference type="SUPFAM" id="SSF81383">
    <property type="entry name" value="F-box domain"/>
    <property type="match status" value="1"/>
</dbReference>
<dbReference type="PANTHER" id="PTHR10223:SF2">
    <property type="entry name" value="F-BOX AND WD DOMAIN PROTEIN (AFU_ORTHOLOGUE AFUA_6G11400)"/>
    <property type="match status" value="1"/>
</dbReference>
<feature type="region of interest" description="Disordered" evidence="1">
    <location>
        <begin position="874"/>
        <end position="899"/>
    </location>
</feature>
<organism evidence="3 4">
    <name type="scientific">Teratosphaeria nubilosa</name>
    <dbReference type="NCBI Taxonomy" id="161662"/>
    <lineage>
        <taxon>Eukaryota</taxon>
        <taxon>Fungi</taxon>
        <taxon>Dikarya</taxon>
        <taxon>Ascomycota</taxon>
        <taxon>Pezizomycotina</taxon>
        <taxon>Dothideomycetes</taxon>
        <taxon>Dothideomycetidae</taxon>
        <taxon>Mycosphaerellales</taxon>
        <taxon>Teratosphaeriaceae</taxon>
        <taxon>Teratosphaeria</taxon>
    </lineage>
</organism>
<name>A0A6G1LIK7_9PEZI</name>
<proteinExistence type="predicted"/>
<dbReference type="InterPro" id="IPR027040">
    <property type="entry name" value="PSMD4"/>
</dbReference>
<accession>A0A6G1LIK7</accession>
<dbReference type="GO" id="GO:0031593">
    <property type="term" value="F:polyubiquitin modification-dependent protein binding"/>
    <property type="evidence" value="ECO:0007669"/>
    <property type="project" value="TreeGrafter"/>
</dbReference>